<organism evidence="10">
    <name type="scientific">uncultured myxobacterium HF0010_08B07</name>
    <dbReference type="NCBI Taxonomy" id="723553"/>
    <lineage>
        <taxon>Bacteria</taxon>
        <taxon>Pseudomonadati</taxon>
        <taxon>Myxococcota</taxon>
        <taxon>Myxococcia</taxon>
        <taxon>Myxococcales</taxon>
        <taxon>environmental samples</taxon>
    </lineage>
</organism>
<dbReference type="PANTHER" id="PTHR43692">
    <property type="entry name" value="UDP-N-ACETYLMURAMOYLALANINE--D-GLUTAMATE LIGASE"/>
    <property type="match status" value="1"/>
</dbReference>
<dbReference type="GO" id="GO:0004326">
    <property type="term" value="F:tetrahydrofolylpolyglutamate synthase activity"/>
    <property type="evidence" value="ECO:0007669"/>
    <property type="project" value="InterPro"/>
</dbReference>
<accession>E7C1D2</accession>
<dbReference type="PROSITE" id="PS01011">
    <property type="entry name" value="FOLYLPOLYGLU_SYNT_1"/>
    <property type="match status" value="1"/>
</dbReference>
<keyword evidence="6" id="KW-0547">Nucleotide-binding</keyword>
<comment type="pathway">
    <text evidence="2">Cell wall biogenesis; peptidoglycan biosynthesis.</text>
</comment>
<keyword evidence="3" id="KW-0963">Cytoplasm</keyword>
<dbReference type="Gene3D" id="3.40.1190.10">
    <property type="entry name" value="Mur-like, catalytic domain"/>
    <property type="match status" value="1"/>
</dbReference>
<evidence type="ECO:0000256" key="2">
    <source>
        <dbReference type="ARBA" id="ARBA00004752"/>
    </source>
</evidence>
<dbReference type="InterPro" id="IPR036615">
    <property type="entry name" value="Mur_ligase_C_dom_sf"/>
</dbReference>
<dbReference type="GO" id="GO:0005524">
    <property type="term" value="F:ATP binding"/>
    <property type="evidence" value="ECO:0007669"/>
    <property type="project" value="UniProtKB-KW"/>
</dbReference>
<protein>
    <submittedName>
        <fullName evidence="10">UDP-N-acetylmuramoylalanine-D-glutamate ligase</fullName>
    </submittedName>
</protein>
<reference evidence="10" key="1">
    <citation type="submission" date="2010-01" db="EMBL/GenBank/DDBJ databases">
        <title>Genome fragments of uncultured bacteria from the North Pacific subtropical Gyre.</title>
        <authorList>
            <person name="Pham V.D."/>
            <person name="Delong E.F."/>
        </authorList>
    </citation>
    <scope>NUCLEOTIDE SEQUENCE</scope>
</reference>
<evidence type="ECO:0000256" key="1">
    <source>
        <dbReference type="ARBA" id="ARBA00004496"/>
    </source>
</evidence>
<dbReference type="PANTHER" id="PTHR43692:SF1">
    <property type="entry name" value="UDP-N-ACETYLMURAMOYLALANINE--D-GLUTAMATE LIGASE"/>
    <property type="match status" value="1"/>
</dbReference>
<sequence>MKSLIIGYGTTGQSFEKYLTENSIDFDIFDEDKTKLENKKNILACLNDKSISVYKSLYISPGVQLKKYFSNSNLAKLNYTTDLDLFFQNNKSLKIGVTGTNGKSTLVNYLNQILNIASSSIALGNIGNPLLDNIKHTNKYTVIEVSSFQLEKMKKNYFDFSIITNIQNDHIDFHGNFENYKNAKLKICSEKGRTIFCTSDDYEEIAKTFALDLEPNLDGKDIDLSNLPFRLQKISEGIINDSKSTNSASLFYALNKLNFKGDLILCGNPGKEGYKELNIEGPKRVFIYGKHRNELLNICKHKNISTHSSLEEIFEVLRKDEHKDILFSPGNPSGNDYLNFIERGEHFNNLKEKYFD</sequence>
<evidence type="ECO:0000256" key="6">
    <source>
        <dbReference type="ARBA" id="ARBA00022741"/>
    </source>
</evidence>
<keyword evidence="4 10" id="KW-0436">Ligase</keyword>
<dbReference type="Pfam" id="PF08245">
    <property type="entry name" value="Mur_ligase_M"/>
    <property type="match status" value="1"/>
</dbReference>
<proteinExistence type="predicted"/>
<comment type="subcellular location">
    <subcellularLocation>
        <location evidence="1">Cytoplasm</location>
    </subcellularLocation>
</comment>
<dbReference type="InterPro" id="IPR005762">
    <property type="entry name" value="MurD"/>
</dbReference>
<dbReference type="SUPFAM" id="SSF53244">
    <property type="entry name" value="MurD-like peptide ligases, peptide-binding domain"/>
    <property type="match status" value="1"/>
</dbReference>
<dbReference type="Gene3D" id="3.90.190.20">
    <property type="entry name" value="Mur ligase, C-terminal domain"/>
    <property type="match status" value="1"/>
</dbReference>
<dbReference type="GO" id="GO:0008764">
    <property type="term" value="F:UDP-N-acetylmuramoylalanine-D-glutamate ligase activity"/>
    <property type="evidence" value="ECO:0007669"/>
    <property type="project" value="InterPro"/>
</dbReference>
<dbReference type="GO" id="GO:0008360">
    <property type="term" value="P:regulation of cell shape"/>
    <property type="evidence" value="ECO:0007669"/>
    <property type="project" value="InterPro"/>
</dbReference>
<evidence type="ECO:0000313" key="10">
    <source>
        <dbReference type="EMBL" id="ADI21256.1"/>
    </source>
</evidence>
<evidence type="ECO:0000256" key="7">
    <source>
        <dbReference type="ARBA" id="ARBA00022840"/>
    </source>
</evidence>
<name>E7C1D2_9BACT</name>
<evidence type="ECO:0000256" key="3">
    <source>
        <dbReference type="ARBA" id="ARBA00022490"/>
    </source>
</evidence>
<evidence type="ECO:0000259" key="9">
    <source>
        <dbReference type="Pfam" id="PF08245"/>
    </source>
</evidence>
<dbReference type="InterPro" id="IPR013221">
    <property type="entry name" value="Mur_ligase_cen"/>
</dbReference>
<dbReference type="InterPro" id="IPR018109">
    <property type="entry name" value="Folylpolyglutamate_synth_CS"/>
</dbReference>
<keyword evidence="5" id="KW-0132">Cell division</keyword>
<dbReference type="GO" id="GO:0051301">
    <property type="term" value="P:cell division"/>
    <property type="evidence" value="ECO:0007669"/>
    <property type="project" value="UniProtKB-KW"/>
</dbReference>
<dbReference type="SUPFAM" id="SSF53623">
    <property type="entry name" value="MurD-like peptide ligases, catalytic domain"/>
    <property type="match status" value="1"/>
</dbReference>
<evidence type="ECO:0000256" key="4">
    <source>
        <dbReference type="ARBA" id="ARBA00022598"/>
    </source>
</evidence>
<evidence type="ECO:0000256" key="8">
    <source>
        <dbReference type="ARBA" id="ARBA00023306"/>
    </source>
</evidence>
<dbReference type="GO" id="GO:0005737">
    <property type="term" value="C:cytoplasm"/>
    <property type="evidence" value="ECO:0007669"/>
    <property type="project" value="UniProtKB-SubCell"/>
</dbReference>
<keyword evidence="7" id="KW-0067">ATP-binding</keyword>
<evidence type="ECO:0000256" key="5">
    <source>
        <dbReference type="ARBA" id="ARBA00022618"/>
    </source>
</evidence>
<dbReference type="EMBL" id="GU567949">
    <property type="protein sequence ID" value="ADI21256.1"/>
    <property type="molecule type" value="Genomic_DNA"/>
</dbReference>
<keyword evidence="8" id="KW-0131">Cell cycle</keyword>
<dbReference type="InterPro" id="IPR036565">
    <property type="entry name" value="Mur-like_cat_sf"/>
</dbReference>
<dbReference type="AlphaFoldDB" id="E7C1D2"/>
<feature type="domain" description="Mur ligase central" evidence="9">
    <location>
        <begin position="97"/>
        <end position="202"/>
    </location>
</feature>